<dbReference type="Proteomes" id="UP001152531">
    <property type="component" value="Unassembled WGS sequence"/>
</dbReference>
<name>A0ACA9YB11_9ASCO</name>
<evidence type="ECO:0000313" key="2">
    <source>
        <dbReference type="Proteomes" id="UP001152531"/>
    </source>
</evidence>
<keyword evidence="2" id="KW-1185">Reference proteome</keyword>
<accession>A0ACA9YB11</accession>
<sequence>MGIRGTVHEYGFKKTAFEFNEDGKVAENVVVFIGGLTDGLMTVQYLPKLAEKLGSLGNWVLIQGLLTSSYVGWGQSSLQQDNIEIGRLVSYLRSEKGGSRKKIILMGHSTGCQDTIRYLCNYSYQEKFQKSMEIDGGILQAPVSDREGIAEDVGEDNLDKLVEQVKVEYLDKGLKNQMLPLNFTRVSLGYPTTAYRFHSLFSKFGDDDFFSTYITDEQLKDSFGKVKKPLLSLYGDEDQYTPVFVDKQNLISRWQKATDEKYWSKLSKVLLKANHTVDDPQATEDLIETVKKFVLSI</sequence>
<evidence type="ECO:0000313" key="1">
    <source>
        <dbReference type="EMBL" id="CAH6721886.1"/>
    </source>
</evidence>
<organism evidence="1 2">
    <name type="scientific">[Candida] jaroonii</name>
    <dbReference type="NCBI Taxonomy" id="467808"/>
    <lineage>
        <taxon>Eukaryota</taxon>
        <taxon>Fungi</taxon>
        <taxon>Dikarya</taxon>
        <taxon>Ascomycota</taxon>
        <taxon>Saccharomycotina</taxon>
        <taxon>Pichiomycetes</taxon>
        <taxon>Debaryomycetaceae</taxon>
        <taxon>Yamadazyma</taxon>
    </lineage>
</organism>
<proteinExistence type="predicted"/>
<comment type="caution">
    <text evidence="1">The sequence shown here is derived from an EMBL/GenBank/DDBJ whole genome shotgun (WGS) entry which is preliminary data.</text>
</comment>
<dbReference type="EMBL" id="CALSDN010000007">
    <property type="protein sequence ID" value="CAH6721886.1"/>
    <property type="molecule type" value="Genomic_DNA"/>
</dbReference>
<reference evidence="1" key="1">
    <citation type="submission" date="2022-06" db="EMBL/GenBank/DDBJ databases">
        <authorList>
            <person name="Legras J.-L."/>
            <person name="Devillers H."/>
            <person name="Grondin C."/>
        </authorList>
    </citation>
    <scope>NUCLEOTIDE SEQUENCE</scope>
    <source>
        <strain evidence="1">CLIB 1444</strain>
    </source>
</reference>
<protein>
    <submittedName>
        <fullName evidence="1">Fusarinine C esterase Sidjp</fullName>
    </submittedName>
</protein>
<gene>
    <name evidence="1" type="ORF">CLIB1444_07S04654</name>
</gene>